<dbReference type="SMART" id="SM00065">
    <property type="entry name" value="GAF"/>
    <property type="match status" value="1"/>
</dbReference>
<dbReference type="InterPro" id="IPR029016">
    <property type="entry name" value="GAF-like_dom_sf"/>
</dbReference>
<keyword evidence="3" id="KW-1185">Reference proteome</keyword>
<dbReference type="InterPro" id="IPR003018">
    <property type="entry name" value="GAF"/>
</dbReference>
<dbReference type="RefSeq" id="WP_305976998.1">
    <property type="nucleotide sequence ID" value="NZ_JAPJDZ010000065.1"/>
</dbReference>
<feature type="domain" description="GAF" evidence="1">
    <location>
        <begin position="20"/>
        <end position="166"/>
    </location>
</feature>
<protein>
    <submittedName>
        <fullName evidence="2">GAF domain-containing protein</fullName>
    </submittedName>
</protein>
<evidence type="ECO:0000313" key="2">
    <source>
        <dbReference type="EMBL" id="MDP5137764.1"/>
    </source>
</evidence>
<gene>
    <name evidence="2" type="ORF">ORJ04_17555</name>
</gene>
<proteinExistence type="predicted"/>
<dbReference type="Pfam" id="PF01590">
    <property type="entry name" value="GAF"/>
    <property type="match status" value="1"/>
</dbReference>
<dbReference type="Proteomes" id="UP001231109">
    <property type="component" value="Unassembled WGS sequence"/>
</dbReference>
<organism evidence="2 3">
    <name type="scientific">Rheinheimera baltica</name>
    <dbReference type="NCBI Taxonomy" id="67576"/>
    <lineage>
        <taxon>Bacteria</taxon>
        <taxon>Pseudomonadati</taxon>
        <taxon>Pseudomonadota</taxon>
        <taxon>Gammaproteobacteria</taxon>
        <taxon>Chromatiales</taxon>
        <taxon>Chromatiaceae</taxon>
        <taxon>Rheinheimera</taxon>
    </lineage>
</organism>
<evidence type="ECO:0000259" key="1">
    <source>
        <dbReference type="SMART" id="SM00065"/>
    </source>
</evidence>
<dbReference type="Gene3D" id="3.30.450.40">
    <property type="match status" value="1"/>
</dbReference>
<accession>A0ABT9I306</accession>
<comment type="caution">
    <text evidence="2">The sequence shown here is derived from an EMBL/GenBank/DDBJ whole genome shotgun (WGS) entry which is preliminary data.</text>
</comment>
<sequence>MQATLSQLLHIHQMIDPIDDIISLCQRSCELLAQVLHLPDQVLYLNNTNNQLQQVAAAGAKFAPGTGVLSPLCLAHGEGVVGQAALHARSLCITDTRLIPNYVCDDASRSAELSVPIVYQGEIIGVLDAEHAQAGFFGQAQQQFTEAFAAILGPRLANLIVRPRMTSRQPFFSAGSRGEQQHSIVAENWLTQAEFNSTLLQALKHLYTERLWQRLPLQRLALLQQTKANTALAQGALKHQLVEAIAVMRQHTATALWGNILHARYIDKQDQLSLADQQYMAFSTLRRHQQLAQQHLLQQLWQMELLSR</sequence>
<evidence type="ECO:0000313" key="3">
    <source>
        <dbReference type="Proteomes" id="UP001231109"/>
    </source>
</evidence>
<reference evidence="2 3" key="1">
    <citation type="submission" date="2022-11" db="EMBL/GenBank/DDBJ databases">
        <title>Viruses from the air-sea interface of a natural surface slick.</title>
        <authorList>
            <person name="Rahlff J."/>
            <person name="Holmfeldt K."/>
        </authorList>
    </citation>
    <scope>NUCLEOTIDE SEQUENCE [LARGE SCALE GENOMIC DNA]</scope>
    <source>
        <strain evidence="2 3">SMS4</strain>
    </source>
</reference>
<dbReference type="SUPFAM" id="SSF55781">
    <property type="entry name" value="GAF domain-like"/>
    <property type="match status" value="1"/>
</dbReference>
<name>A0ABT9I306_9GAMM</name>
<dbReference type="EMBL" id="JAPJDZ010000065">
    <property type="protein sequence ID" value="MDP5137764.1"/>
    <property type="molecule type" value="Genomic_DNA"/>
</dbReference>